<dbReference type="AlphaFoldDB" id="A0A0L8MY84"/>
<gene>
    <name evidence="2" type="ORF">ADK75_11325</name>
</gene>
<evidence type="ECO:0000313" key="3">
    <source>
        <dbReference type="Proteomes" id="UP000037084"/>
    </source>
</evidence>
<protein>
    <submittedName>
        <fullName evidence="2">Uncharacterized protein</fullName>
    </submittedName>
</protein>
<dbReference type="EMBL" id="LGUV01000103">
    <property type="protein sequence ID" value="KOG55298.1"/>
    <property type="molecule type" value="Genomic_DNA"/>
</dbReference>
<organism evidence="2 3">
    <name type="scientific">Streptomyces virginiae</name>
    <name type="common">Streptomyces cinnamonensis</name>
    <dbReference type="NCBI Taxonomy" id="1961"/>
    <lineage>
        <taxon>Bacteria</taxon>
        <taxon>Bacillati</taxon>
        <taxon>Actinomycetota</taxon>
        <taxon>Actinomycetes</taxon>
        <taxon>Kitasatosporales</taxon>
        <taxon>Streptomycetaceae</taxon>
        <taxon>Streptomyces</taxon>
    </lineage>
</organism>
<comment type="caution">
    <text evidence="2">The sequence shown here is derived from an EMBL/GenBank/DDBJ whole genome shotgun (WGS) entry which is preliminary data.</text>
</comment>
<dbReference type="Proteomes" id="UP000037084">
    <property type="component" value="Unassembled WGS sequence"/>
</dbReference>
<feature type="compositionally biased region" description="Acidic residues" evidence="1">
    <location>
        <begin position="122"/>
        <end position="135"/>
    </location>
</feature>
<accession>A0A0L8MY84</accession>
<reference evidence="3" key="1">
    <citation type="submission" date="2015-07" db="EMBL/GenBank/DDBJ databases">
        <authorList>
            <consortium name="Consortium for Microbial Forensics and Genomics (microFORGE)"/>
            <person name="Knight B.M."/>
            <person name="Roberts D.P."/>
            <person name="Lin D."/>
            <person name="Hari K."/>
            <person name="Fletcher J."/>
            <person name="Melcher U."/>
            <person name="Blagden T."/>
            <person name="Winegar R.A."/>
        </authorList>
    </citation>
    <scope>NUCLEOTIDE SEQUENCE [LARGE SCALE GENOMIC DNA]</scope>
    <source>
        <strain evidence="3">NRRL B-1447</strain>
    </source>
</reference>
<evidence type="ECO:0000256" key="1">
    <source>
        <dbReference type="SAM" id="MobiDB-lite"/>
    </source>
</evidence>
<name>A0A0L8MY84_STRVG</name>
<sequence>MTGVWLDDIACRFAATTHDADELFARAWQIVNDMKLEPSGFLTREDPALFTTLRGSASAMLARLWVTGYLLGPVHEDVWPQEELTILLLQSLEYHADMLALSEALDHHTGYGAGQGTQNSEFECEEDGEPDSGSP</sequence>
<proteinExistence type="predicted"/>
<dbReference type="PATRIC" id="fig|1961.12.peg.2626"/>
<evidence type="ECO:0000313" key="2">
    <source>
        <dbReference type="EMBL" id="KOG55298.1"/>
    </source>
</evidence>
<feature type="region of interest" description="Disordered" evidence="1">
    <location>
        <begin position="110"/>
        <end position="135"/>
    </location>
</feature>